<dbReference type="Gene3D" id="3.30.750.24">
    <property type="entry name" value="STAS domain"/>
    <property type="match status" value="1"/>
</dbReference>
<keyword evidence="2" id="KW-1185">Reference proteome</keyword>
<organism evidence="1 2">
    <name type="scientific">Mycobacterium heckeshornense</name>
    <dbReference type="NCBI Taxonomy" id="110505"/>
    <lineage>
        <taxon>Bacteria</taxon>
        <taxon>Bacillati</taxon>
        <taxon>Actinomycetota</taxon>
        <taxon>Actinomycetes</taxon>
        <taxon>Mycobacteriales</taxon>
        <taxon>Mycobacteriaceae</taxon>
        <taxon>Mycobacterium</taxon>
    </lineage>
</organism>
<dbReference type="OrthoDB" id="4735650at2"/>
<accession>A0A2G8BD13</accession>
<name>A0A2G8BD13_9MYCO</name>
<protein>
    <submittedName>
        <fullName evidence="1">Sulfate transporter</fullName>
    </submittedName>
</protein>
<dbReference type="InterPro" id="IPR002645">
    <property type="entry name" value="STAS_dom"/>
</dbReference>
<evidence type="ECO:0000313" key="1">
    <source>
        <dbReference type="EMBL" id="BCO35783.1"/>
    </source>
</evidence>
<dbReference type="InterPro" id="IPR036513">
    <property type="entry name" value="STAS_dom_sf"/>
</dbReference>
<sequence length="151" mass="16283">MTGSIQTVADLTPRRRDPVIDCGGARLRAQQRHLATVVTISGVIDAANVDCVSNSCRRFILADSSFILDLSGVDCVGAHAVSLLHRIDHDCCAAQVEWALVPSHAVRQALWITDDDAAFPVVGSVYEALGYFADAIVTRRRLLLPLLTKSA</sequence>
<dbReference type="RefSeq" id="WP_048890940.1">
    <property type="nucleotide sequence ID" value="NZ_AP024237.1"/>
</dbReference>
<evidence type="ECO:0000313" key="2">
    <source>
        <dbReference type="Proteomes" id="UP000595446"/>
    </source>
</evidence>
<reference evidence="1 2" key="1">
    <citation type="submission" date="2020-12" db="EMBL/GenBank/DDBJ databases">
        <title>Complete genome sequence of Mycobacterium heckeshornense JCM 15655T, closely related to a pathogenic non-tuberculous mycobacterial species Mycobacterium xenopi.</title>
        <authorList>
            <person name="Yoshida M."/>
            <person name="Fukano H."/>
            <person name="Asakura T."/>
            <person name="Suzuki M."/>
            <person name="Hoshino Y."/>
        </authorList>
    </citation>
    <scope>NUCLEOTIDE SEQUENCE [LARGE SCALE GENOMIC DNA]</scope>
    <source>
        <strain evidence="1 2">JCM 15655</strain>
    </source>
</reference>
<gene>
    <name evidence="1" type="ORF">MHEC_22160</name>
</gene>
<dbReference type="Pfam" id="PF01740">
    <property type="entry name" value="STAS"/>
    <property type="match status" value="1"/>
</dbReference>
<dbReference type="CDD" id="cd07043">
    <property type="entry name" value="STAS_anti-anti-sigma_factors"/>
    <property type="match status" value="1"/>
</dbReference>
<dbReference type="SUPFAM" id="SSF52091">
    <property type="entry name" value="SpoIIaa-like"/>
    <property type="match status" value="1"/>
</dbReference>
<dbReference type="EMBL" id="AP024237">
    <property type="protein sequence ID" value="BCO35783.1"/>
    <property type="molecule type" value="Genomic_DNA"/>
</dbReference>
<dbReference type="Proteomes" id="UP000595446">
    <property type="component" value="Chromosome"/>
</dbReference>
<proteinExistence type="predicted"/>
<dbReference type="STRING" id="110505.ACT16_08035"/>
<dbReference type="AlphaFoldDB" id="A0A2G8BD13"/>